<evidence type="ECO:0000259" key="2">
    <source>
        <dbReference type="Pfam" id="PF01248"/>
    </source>
</evidence>
<sequence>MSAQGAKGSVQKSKQIAVKTSLNSPYALQWSILDGTDMHFILETLEDVMKQVGLKKIEFRRKKKPSLSKKQDKEWQAGSSKAPEKNETEDTIAHGWTDLSIRGQLAIGINEVTRALEKNELLLVLVCKSAKPAMITSHLILLSASRAIPACQVPRLSERLAPALGLTSVLALGFKRSTDAFAEVTEAIIPRIPHLDVPWIQHGTEQPPVSEDLQLMDLQAGELTQSEPGECASSPKQKRTDSSQLLSPTVTLKALKVKKIIPNPNRRRKLPKTKKRIQSN</sequence>
<dbReference type="Proteomes" id="UP000694871">
    <property type="component" value="Unplaced"/>
</dbReference>
<dbReference type="PANTHER" id="PTHR46948">
    <property type="entry name" value="RIBONUCLEASE P PROTEIN SUBUNIT P38"/>
    <property type="match status" value="1"/>
</dbReference>
<keyword evidence="3" id="KW-1185">Reference proteome</keyword>
<gene>
    <name evidence="4" type="primary">RPP38</name>
</gene>
<dbReference type="GeneID" id="107120971"/>
<dbReference type="RefSeq" id="XP_015279250.1">
    <property type="nucleotide sequence ID" value="XM_015423764.1"/>
</dbReference>
<name>A0ABM1KZW3_GEKJA</name>
<feature type="compositionally biased region" description="Basic residues" evidence="1">
    <location>
        <begin position="255"/>
        <end position="280"/>
    </location>
</feature>
<dbReference type="InterPro" id="IPR029064">
    <property type="entry name" value="Ribosomal_eL30-like_sf"/>
</dbReference>
<evidence type="ECO:0000313" key="4">
    <source>
        <dbReference type="RefSeq" id="XP_015279250.1"/>
    </source>
</evidence>
<protein>
    <submittedName>
        <fullName evidence="4">Ribonuclease P protein subunit p38</fullName>
    </submittedName>
</protein>
<organism evidence="3 4">
    <name type="scientific">Gekko japonicus</name>
    <name type="common">Schlegel's Japanese gecko</name>
    <dbReference type="NCBI Taxonomy" id="146911"/>
    <lineage>
        <taxon>Eukaryota</taxon>
        <taxon>Metazoa</taxon>
        <taxon>Chordata</taxon>
        <taxon>Craniata</taxon>
        <taxon>Vertebrata</taxon>
        <taxon>Euteleostomi</taxon>
        <taxon>Lepidosauria</taxon>
        <taxon>Squamata</taxon>
        <taxon>Bifurcata</taxon>
        <taxon>Gekkota</taxon>
        <taxon>Gekkonidae</taxon>
        <taxon>Gekkoninae</taxon>
        <taxon>Gekko</taxon>
    </lineage>
</organism>
<dbReference type="InterPro" id="IPR004038">
    <property type="entry name" value="Ribosomal_eL8/eL30/eS12/Gad45"/>
</dbReference>
<feature type="region of interest" description="Disordered" evidence="1">
    <location>
        <begin position="224"/>
        <end position="280"/>
    </location>
</feature>
<dbReference type="SUPFAM" id="SSF55315">
    <property type="entry name" value="L30e-like"/>
    <property type="match status" value="1"/>
</dbReference>
<proteinExistence type="predicted"/>
<reference evidence="4" key="1">
    <citation type="submission" date="2025-08" db="UniProtKB">
        <authorList>
            <consortium name="RefSeq"/>
        </authorList>
    </citation>
    <scope>IDENTIFICATION</scope>
</reference>
<dbReference type="InterPro" id="IPR042848">
    <property type="entry name" value="Rpp38"/>
</dbReference>
<dbReference type="Pfam" id="PF01248">
    <property type="entry name" value="Ribosomal_L7Ae"/>
    <property type="match status" value="1"/>
</dbReference>
<dbReference type="PANTHER" id="PTHR46948:SF1">
    <property type="entry name" value="RIBONUCLEASE P PROTEIN SUBUNIT P38"/>
    <property type="match status" value="1"/>
</dbReference>
<accession>A0ABM1KZW3</accession>
<feature type="region of interest" description="Disordered" evidence="1">
    <location>
        <begin position="63"/>
        <end position="89"/>
    </location>
</feature>
<dbReference type="Gene3D" id="3.30.1330.30">
    <property type="match status" value="1"/>
</dbReference>
<evidence type="ECO:0000256" key="1">
    <source>
        <dbReference type="SAM" id="MobiDB-lite"/>
    </source>
</evidence>
<feature type="domain" description="Ribosomal protein eL8/eL30/eS12/Gadd45" evidence="2">
    <location>
        <begin position="102"/>
        <end position="176"/>
    </location>
</feature>
<evidence type="ECO:0000313" key="3">
    <source>
        <dbReference type="Proteomes" id="UP000694871"/>
    </source>
</evidence>